<name>A0AAV1EJ25_XYRNO</name>
<accession>A0AAV1EJ25</accession>
<dbReference type="EMBL" id="OY660864">
    <property type="protein sequence ID" value="CAJ1048563.1"/>
    <property type="molecule type" value="Genomic_DNA"/>
</dbReference>
<dbReference type="AlphaFoldDB" id="A0AAV1EJ25"/>
<evidence type="ECO:0000313" key="3">
    <source>
        <dbReference type="Proteomes" id="UP001178508"/>
    </source>
</evidence>
<feature type="coiled-coil region" evidence="1">
    <location>
        <begin position="24"/>
        <end position="51"/>
    </location>
</feature>
<keyword evidence="1" id="KW-0175">Coiled coil</keyword>
<organism evidence="2 3">
    <name type="scientific">Xyrichtys novacula</name>
    <name type="common">Pearly razorfish</name>
    <name type="synonym">Hemipteronotus novacula</name>
    <dbReference type="NCBI Taxonomy" id="13765"/>
    <lineage>
        <taxon>Eukaryota</taxon>
        <taxon>Metazoa</taxon>
        <taxon>Chordata</taxon>
        <taxon>Craniata</taxon>
        <taxon>Vertebrata</taxon>
        <taxon>Euteleostomi</taxon>
        <taxon>Actinopterygii</taxon>
        <taxon>Neopterygii</taxon>
        <taxon>Teleostei</taxon>
        <taxon>Neoteleostei</taxon>
        <taxon>Acanthomorphata</taxon>
        <taxon>Eupercaria</taxon>
        <taxon>Labriformes</taxon>
        <taxon>Labridae</taxon>
        <taxon>Xyrichtys</taxon>
    </lineage>
</organism>
<keyword evidence="3" id="KW-1185">Reference proteome</keyword>
<reference evidence="2" key="1">
    <citation type="submission" date="2023-08" db="EMBL/GenBank/DDBJ databases">
        <authorList>
            <person name="Alioto T."/>
            <person name="Alioto T."/>
            <person name="Gomez Garrido J."/>
        </authorList>
    </citation>
    <scope>NUCLEOTIDE SEQUENCE</scope>
</reference>
<gene>
    <name evidence="2" type="ORF">XNOV1_A037000</name>
</gene>
<sequence>MDLQEQYDIVKPWPEKYYHLKAFTNSLHAERDDLKEQFQDLQRTLKRQRDFGQAFEETMSVTIEIVRG</sequence>
<proteinExistence type="predicted"/>
<evidence type="ECO:0000313" key="2">
    <source>
        <dbReference type="EMBL" id="CAJ1048563.1"/>
    </source>
</evidence>
<dbReference type="Proteomes" id="UP001178508">
    <property type="component" value="Chromosome 1"/>
</dbReference>
<evidence type="ECO:0000256" key="1">
    <source>
        <dbReference type="SAM" id="Coils"/>
    </source>
</evidence>
<protein>
    <submittedName>
        <fullName evidence="2">Uncharacterized protein</fullName>
    </submittedName>
</protein>